<keyword evidence="4 8" id="KW-1015">Disulfide bond</keyword>
<evidence type="ECO:0000256" key="5">
    <source>
        <dbReference type="ARBA" id="ARBA00023277"/>
    </source>
</evidence>
<protein>
    <recommendedName>
        <fullName evidence="8">AA9 family lytic polysaccharide monooxygenase</fullName>
        <ecNumber evidence="8">1.14.99.56</ecNumber>
    </recommendedName>
    <alternativeName>
        <fullName evidence="8">Endo-beta-1,4-glucanase</fullName>
    </alternativeName>
    <alternativeName>
        <fullName evidence="8">Glycosyl hydrolase 61 family protein</fullName>
    </alternativeName>
</protein>
<dbReference type="EMBL" id="BRPK01000009">
    <property type="protein sequence ID" value="GLB40996.1"/>
    <property type="molecule type" value="Genomic_DNA"/>
</dbReference>
<dbReference type="GO" id="GO:0005576">
    <property type="term" value="C:extracellular region"/>
    <property type="evidence" value="ECO:0007669"/>
    <property type="project" value="UniProtKB-SubCell"/>
</dbReference>
<dbReference type="GO" id="GO:0030248">
    <property type="term" value="F:cellulose binding"/>
    <property type="evidence" value="ECO:0007669"/>
    <property type="project" value="UniProtKB-UniRule"/>
</dbReference>
<dbReference type="InterPro" id="IPR005103">
    <property type="entry name" value="AA9_LPMO"/>
</dbReference>
<comment type="catalytic activity">
    <reaction evidence="8">
        <text>[(1-&gt;4)-beta-D-glucosyl]n+m + reduced acceptor + O2 = 4-dehydro-beta-D-glucosyl-[(1-&gt;4)-beta-D-glucosyl]n-1 + [(1-&gt;4)-beta-D-glucosyl]m + acceptor + H2O.</text>
        <dbReference type="EC" id="1.14.99.56"/>
    </reaction>
</comment>
<dbReference type="PANTHER" id="PTHR33353:SF17">
    <property type="entry name" value="ENDO-BETA-1,4-GLUCANASE D"/>
    <property type="match status" value="1"/>
</dbReference>
<keyword evidence="10" id="KW-0378">Hydrolase</keyword>
<comment type="function">
    <text evidence="8">Lytic polysaccharide monooxygenase (LMPO) that depolymerizes crystalline and amorphous polysaccharides via the oxidation of scissile alpha- or beta-(1-4)-glycosidic bonds, yielding C1 and/or C4 oxidation products. Catalysis by LPMOs requires the reduction of the active-site copper from Cu(II) to Cu(I) by a reducing agent and H(2)O(2) or O(2) as a cosubstrate.</text>
</comment>
<dbReference type="InterPro" id="IPR049892">
    <property type="entry name" value="AA9"/>
</dbReference>
<comment type="domain">
    <text evidence="8">Has a modular structure: an endo-beta-1,4-glucanase catalytic module at the N-terminus, a linker rich in serines and threonines, and a C-terminal carbohydrate-binding module (CBM).</text>
</comment>
<evidence type="ECO:0000256" key="2">
    <source>
        <dbReference type="ARBA" id="ARBA00022525"/>
    </source>
</evidence>
<comment type="caution">
    <text evidence="10">The sequence shown here is derived from an EMBL/GenBank/DDBJ whole genome shotgun (WGS) entry which is preliminary data.</text>
</comment>
<keyword evidence="11" id="KW-1185">Reference proteome</keyword>
<sequence>MCLAIYYSEIDQDAYHPKRTAMPWGENILHNGGKYSVVIPTGLANGEYLLRHEVLGLHVAGNLMGAQFYPNCVQIKVQNGGSKTLPSGIALPGAYNPTDPGILTQLWWYSPSNTSASYTAPGGPVIFPGGTGDWGAVQYGA</sequence>
<evidence type="ECO:0000256" key="7">
    <source>
        <dbReference type="ARBA" id="ARBA00044502"/>
    </source>
</evidence>
<dbReference type="Gene3D" id="2.70.50.70">
    <property type="match status" value="1"/>
</dbReference>
<dbReference type="AlphaFoldDB" id="A0A9P3PTJ2"/>
<reference evidence="10" key="1">
    <citation type="submission" date="2022-07" db="EMBL/GenBank/DDBJ databases">
        <title>The genome of Lyophyllum shimeji provides insight into the initial evolution of ectomycorrhizal fungal genome.</title>
        <authorList>
            <person name="Kobayashi Y."/>
            <person name="Shibata T."/>
            <person name="Hirakawa H."/>
            <person name="Shigenobu S."/>
            <person name="Nishiyama T."/>
            <person name="Yamada A."/>
            <person name="Hasebe M."/>
            <person name="Kawaguchi M."/>
        </authorList>
    </citation>
    <scope>NUCLEOTIDE SEQUENCE</scope>
    <source>
        <strain evidence="10">AT787</strain>
    </source>
</reference>
<organism evidence="10 11">
    <name type="scientific">Lyophyllum shimeji</name>
    <name type="common">Hon-shimeji</name>
    <name type="synonym">Tricholoma shimeji</name>
    <dbReference type="NCBI Taxonomy" id="47721"/>
    <lineage>
        <taxon>Eukaryota</taxon>
        <taxon>Fungi</taxon>
        <taxon>Dikarya</taxon>
        <taxon>Basidiomycota</taxon>
        <taxon>Agaricomycotina</taxon>
        <taxon>Agaricomycetes</taxon>
        <taxon>Agaricomycetidae</taxon>
        <taxon>Agaricales</taxon>
        <taxon>Tricholomatineae</taxon>
        <taxon>Lyophyllaceae</taxon>
        <taxon>Lyophyllum</taxon>
    </lineage>
</organism>
<dbReference type="GO" id="GO:0008810">
    <property type="term" value="F:cellulase activity"/>
    <property type="evidence" value="ECO:0007669"/>
    <property type="project" value="UniProtKB-UniRule"/>
</dbReference>
<evidence type="ECO:0000256" key="1">
    <source>
        <dbReference type="ARBA" id="ARBA00004613"/>
    </source>
</evidence>
<evidence type="ECO:0000313" key="10">
    <source>
        <dbReference type="EMBL" id="GLB40996.1"/>
    </source>
</evidence>
<evidence type="ECO:0000256" key="3">
    <source>
        <dbReference type="ARBA" id="ARBA00023001"/>
    </source>
</evidence>
<gene>
    <name evidence="10" type="ORF">LshimejAT787_0902110</name>
</gene>
<dbReference type="GO" id="GO:0030245">
    <property type="term" value="P:cellulose catabolic process"/>
    <property type="evidence" value="ECO:0007669"/>
    <property type="project" value="UniProtKB-UniRule"/>
</dbReference>
<dbReference type="Proteomes" id="UP001063166">
    <property type="component" value="Unassembled WGS sequence"/>
</dbReference>
<dbReference type="EC" id="1.14.99.56" evidence="8"/>
<keyword evidence="6 8" id="KW-0624">Polysaccharide degradation</keyword>
<feature type="domain" description="Auxiliary Activity family 9 catalytic" evidence="9">
    <location>
        <begin position="8"/>
        <end position="109"/>
    </location>
</feature>
<keyword evidence="5 8" id="KW-0119">Carbohydrate metabolism</keyword>
<dbReference type="Pfam" id="PF03443">
    <property type="entry name" value="AA9"/>
    <property type="match status" value="1"/>
</dbReference>
<keyword evidence="2 8" id="KW-0964">Secreted</keyword>
<evidence type="ECO:0000256" key="8">
    <source>
        <dbReference type="RuleBase" id="RU368122"/>
    </source>
</evidence>
<name>A0A9P3PTJ2_LYOSH</name>
<evidence type="ECO:0000259" key="9">
    <source>
        <dbReference type="Pfam" id="PF03443"/>
    </source>
</evidence>
<keyword evidence="3 8" id="KW-0136">Cellulose degradation</keyword>
<accession>A0A9P3PTJ2</accession>
<dbReference type="OrthoDB" id="4849160at2759"/>
<proteinExistence type="inferred from homology"/>
<evidence type="ECO:0000313" key="11">
    <source>
        <dbReference type="Proteomes" id="UP001063166"/>
    </source>
</evidence>
<comment type="similarity">
    <text evidence="7">Belongs to the polysaccharide monooxygenase AA9 family.</text>
</comment>
<dbReference type="PANTHER" id="PTHR33353">
    <property type="entry name" value="PUTATIVE (AFU_ORTHOLOGUE AFUA_1G12560)-RELATED"/>
    <property type="match status" value="1"/>
</dbReference>
<comment type="subcellular location">
    <subcellularLocation>
        <location evidence="1 8">Secreted</location>
    </subcellularLocation>
</comment>
<evidence type="ECO:0000256" key="4">
    <source>
        <dbReference type="ARBA" id="ARBA00023157"/>
    </source>
</evidence>
<evidence type="ECO:0000256" key="6">
    <source>
        <dbReference type="ARBA" id="ARBA00023326"/>
    </source>
</evidence>